<dbReference type="InterPro" id="IPR010982">
    <property type="entry name" value="Lambda_DNA-bd_dom_sf"/>
</dbReference>
<gene>
    <name evidence="2" type="ORF">QRX88_07995</name>
</gene>
<dbReference type="PROSITE" id="PS50943">
    <property type="entry name" value="HTH_CROC1"/>
    <property type="match status" value="1"/>
</dbReference>
<dbReference type="CDD" id="cd00093">
    <property type="entry name" value="HTH_XRE"/>
    <property type="match status" value="1"/>
</dbReference>
<dbReference type="EMBL" id="JASUBT010000004">
    <property type="protein sequence ID" value="MDL4935650.1"/>
    <property type="molecule type" value="Genomic_DNA"/>
</dbReference>
<sequence length="105" mass="11935">MSLVQNIKRLADEKNVTFAEIERKVGLSNGQIRRWDKASPKVENVQKVADFFGASIDDLLERKEISKEETELRAALKNVLSFDGEEMTESDKEAIIAYMMGRKGK</sequence>
<dbReference type="Gene3D" id="1.10.260.40">
    <property type="entry name" value="lambda repressor-like DNA-binding domains"/>
    <property type="match status" value="1"/>
</dbReference>
<evidence type="ECO:0000313" key="3">
    <source>
        <dbReference type="Proteomes" id="UP001241571"/>
    </source>
</evidence>
<dbReference type="InterPro" id="IPR001387">
    <property type="entry name" value="Cro/C1-type_HTH"/>
</dbReference>
<reference evidence="2 3" key="1">
    <citation type="submission" date="2023-06" db="EMBL/GenBank/DDBJ databases">
        <title>Acute promotion of culturable opportunistic pathogens and persistent increase of antibiotic resistance following antibiotic exposure in mouse gut microbiota.</title>
        <authorList>
            <person name="Li L."/>
            <person name="Wang B."/>
            <person name="Sun Y."/>
            <person name="Wang M."/>
            <person name="Xu H."/>
        </authorList>
    </citation>
    <scope>NUCLEOTIDE SEQUENCE [LARGE SCALE GENOMIC DNA]</scope>
    <source>
        <strain evidence="2 3">CRI2_2</strain>
    </source>
</reference>
<dbReference type="AlphaFoldDB" id="A0ABD4ZSG9"/>
<dbReference type="SUPFAM" id="SSF47413">
    <property type="entry name" value="lambda repressor-like DNA-binding domains"/>
    <property type="match status" value="1"/>
</dbReference>
<name>A0ABD4ZSG9_ENTGA</name>
<organism evidence="2 3">
    <name type="scientific">Enterococcus gallinarum</name>
    <dbReference type="NCBI Taxonomy" id="1353"/>
    <lineage>
        <taxon>Bacteria</taxon>
        <taxon>Bacillati</taxon>
        <taxon>Bacillota</taxon>
        <taxon>Bacilli</taxon>
        <taxon>Lactobacillales</taxon>
        <taxon>Enterococcaceae</taxon>
        <taxon>Enterococcus</taxon>
    </lineage>
</organism>
<comment type="caution">
    <text evidence="2">The sequence shown here is derived from an EMBL/GenBank/DDBJ whole genome shotgun (WGS) entry which is preliminary data.</text>
</comment>
<dbReference type="SMART" id="SM00530">
    <property type="entry name" value="HTH_XRE"/>
    <property type="match status" value="1"/>
</dbReference>
<proteinExistence type="predicted"/>
<accession>A0ABD4ZSG9</accession>
<protein>
    <submittedName>
        <fullName evidence="2">Helix-turn-helix transcriptional regulator</fullName>
    </submittedName>
</protein>
<dbReference type="Proteomes" id="UP001241571">
    <property type="component" value="Unassembled WGS sequence"/>
</dbReference>
<feature type="domain" description="HTH cro/C1-type" evidence="1">
    <location>
        <begin position="7"/>
        <end position="59"/>
    </location>
</feature>
<evidence type="ECO:0000259" key="1">
    <source>
        <dbReference type="PROSITE" id="PS50943"/>
    </source>
</evidence>
<dbReference type="RefSeq" id="WP_103299949.1">
    <property type="nucleotide sequence ID" value="NZ_CP078505.1"/>
</dbReference>
<evidence type="ECO:0000313" key="2">
    <source>
        <dbReference type="EMBL" id="MDL4935650.1"/>
    </source>
</evidence>
<dbReference type="Pfam" id="PF13443">
    <property type="entry name" value="HTH_26"/>
    <property type="match status" value="1"/>
</dbReference>